<reference evidence="2" key="2">
    <citation type="submission" date="2020-05" db="UniProtKB">
        <authorList>
            <consortium name="EnsemblMetazoa"/>
        </authorList>
    </citation>
    <scope>IDENTIFICATION</scope>
    <source>
        <strain evidence="2">Epiroticus2</strain>
    </source>
</reference>
<feature type="region of interest" description="Disordered" evidence="1">
    <location>
        <begin position="1230"/>
        <end position="1259"/>
    </location>
</feature>
<proteinExistence type="predicted"/>
<keyword evidence="3" id="KW-1185">Reference proteome</keyword>
<dbReference type="Proteomes" id="UP000075885">
    <property type="component" value="Unassembled WGS sequence"/>
</dbReference>
<dbReference type="STRING" id="199890.A0A182PVB0"/>
<name>A0A182PVB0_9DIPT</name>
<sequence>MVGSAEGEAQENGFRTLNNCLHRLKQELNERKKWIDLIRVQLSRKNLLLDAITQRGTTHNRSTLIHKTVQLSSVILPHDNPYLLPPSRTILNGQSLLLRHYRVATDLNHVLLLNRARTEIRGDLHVTGNVHTRCSKIRAVRAQDAVKADQHQIRRARRSTMREIEQQQKSFYHMLKAREIITDSTLSKRFLLRSTMNVLPGSMQVDELTATAFRVEQGHINQIPLPTRKVLQDAATRGYRGHKVFRTVKSFRLNADHLNGNPLSMDIIESGLKYANDGIMIKTDLCRTRNLIVRNTLNGFRPRQLASTFQHTIQVKGNLVMVGQVCVKNLQFESAMNNILNGELLDRTSNQTITGSMCISKGFTHNLQVHKVNGDLLSDYATTVQPNAQQALHIKAPLRTEKIIILGDLIANHEQQQFTTHIGTRSGDFRQLYNGKVLLNGSLKLKVANISAPNIMLMGQSIISKPYDQYLLRTERQVISHPIAYHAAQFQYLFANTLNSVALWQFSLTNRNWQNSFYLQDVAVHGHIRPARITTRLHSMQQNRIDVNAHVRVCDVKEFTGTLRMTHLRTGSIDGALYPDALWFKNTIQQQHGKVVPAASKAFLGRTVLRQTGVKVRGPLATSGFNSRTAYELSKLAKPPRRRYQKLQLTAVNATTASVRQTADLSLEDVLNRFIASGYQHQYSGAPATGPVKAPSFAKIITPDHTQRIAVASVRHINFCPVQRLLQETVPKLGPNRPIAGYKHVLGKVHIAQRLTVGRLNGQEAVLLERIVTRGTDALLQSIDRRWLFGTITTGYLTAKLLNRTPLSRLALRSDETLALQGELLIDRLEVSVLQLPKNPTWMFEPNAVATSPVRIPSHSVMRLRCYGSIYGHMRDPAHPLHQLLLAPLLDHAHTVSGGVIFAGQVTHFGNISTQAVGGSIKQMERTSRNCLRRNQLAFSTQQLPSVFEYDQQLLHAGQNPVSIRGNLHLTDSSYLTARTIASVNVVEQLGPTTDLYRSATSFPIVDKKRFRPKVVVRNLTLIHGHSFWSHLAFCGRLLRHPCPHSLHFDRSIVVSGLLAVAHLNTVPMEGFFFAFAKRHPTSVHQSKLPPIQDFPGTLTVSELRFTGLDTILHHINSIPLGELVFHSTANDTHQTMPGAKFFHTVFIDGPLALQQLNDHPLAQLKRNSLSPDNHHMLQATVFNRPVLLSDLQTRALYHLRMASARLATERPIVQQLPAELQLRATGKQHPLASMLRSGSSKSRTQQQFSSGGSPEQVTLESGDTIRAYCSLDEKSLIVEWQRLPATRTNEQRIHEMPPTIGCSQTLDAFALNRTALLLLLRHRSLKGQQAINTSTAALYHYELRRDHLLPLKLPVAGARCQHRRLLNANLHHHYTLMLASAGCEGFALLGGIQIHQLDSAVTSGRFQHFQTIDIVTPIVAIRTANDGAALLVQDDTTHWHRYTYNSVLGWTQDDSLMP</sequence>
<evidence type="ECO:0000256" key="1">
    <source>
        <dbReference type="SAM" id="MobiDB-lite"/>
    </source>
</evidence>
<accession>A0A182PVB0</accession>
<protein>
    <submittedName>
        <fullName evidence="2">Uncharacterized protein</fullName>
    </submittedName>
</protein>
<evidence type="ECO:0000313" key="3">
    <source>
        <dbReference type="Proteomes" id="UP000075885"/>
    </source>
</evidence>
<dbReference type="EnsemblMetazoa" id="AEPI010897-RA">
    <property type="protein sequence ID" value="AEPI010897-PA"/>
    <property type="gene ID" value="AEPI010897"/>
</dbReference>
<reference evidence="3" key="1">
    <citation type="submission" date="2013-03" db="EMBL/GenBank/DDBJ databases">
        <title>The Genome Sequence of Anopheles epiroticus epiroticus2.</title>
        <authorList>
            <consortium name="The Broad Institute Genomics Platform"/>
            <person name="Neafsey D.E."/>
            <person name="Howell P."/>
            <person name="Walker B."/>
            <person name="Young S.K."/>
            <person name="Zeng Q."/>
            <person name="Gargeya S."/>
            <person name="Fitzgerald M."/>
            <person name="Haas B."/>
            <person name="Abouelleil A."/>
            <person name="Allen A.W."/>
            <person name="Alvarado L."/>
            <person name="Arachchi H.M."/>
            <person name="Berlin A.M."/>
            <person name="Chapman S.B."/>
            <person name="Gainer-Dewar J."/>
            <person name="Goldberg J."/>
            <person name="Griggs A."/>
            <person name="Gujja S."/>
            <person name="Hansen M."/>
            <person name="Howarth C."/>
            <person name="Imamovic A."/>
            <person name="Ireland A."/>
            <person name="Larimer J."/>
            <person name="McCowan C."/>
            <person name="Murphy C."/>
            <person name="Pearson M."/>
            <person name="Poon T.W."/>
            <person name="Priest M."/>
            <person name="Roberts A."/>
            <person name="Saif S."/>
            <person name="Shea T."/>
            <person name="Sisk P."/>
            <person name="Sykes S."/>
            <person name="Wortman J."/>
            <person name="Nusbaum C."/>
            <person name="Birren B."/>
        </authorList>
    </citation>
    <scope>NUCLEOTIDE SEQUENCE [LARGE SCALE GENOMIC DNA]</scope>
    <source>
        <strain evidence="3">Epiroticus2</strain>
    </source>
</reference>
<organism evidence="2 3">
    <name type="scientific">Anopheles epiroticus</name>
    <dbReference type="NCBI Taxonomy" id="199890"/>
    <lineage>
        <taxon>Eukaryota</taxon>
        <taxon>Metazoa</taxon>
        <taxon>Ecdysozoa</taxon>
        <taxon>Arthropoda</taxon>
        <taxon>Hexapoda</taxon>
        <taxon>Insecta</taxon>
        <taxon>Pterygota</taxon>
        <taxon>Neoptera</taxon>
        <taxon>Endopterygota</taxon>
        <taxon>Diptera</taxon>
        <taxon>Nematocera</taxon>
        <taxon>Culicoidea</taxon>
        <taxon>Culicidae</taxon>
        <taxon>Anophelinae</taxon>
        <taxon>Anopheles</taxon>
    </lineage>
</organism>
<evidence type="ECO:0000313" key="2">
    <source>
        <dbReference type="EnsemblMetazoa" id="AEPI010897-PA"/>
    </source>
</evidence>
<dbReference type="VEuPathDB" id="VectorBase:AEPI010897"/>
<feature type="compositionally biased region" description="Polar residues" evidence="1">
    <location>
        <begin position="1237"/>
        <end position="1259"/>
    </location>
</feature>